<reference evidence="1 2" key="1">
    <citation type="journal article" date="2015" name="Mol. Plant Microbe Interact.">
        <title>Comparative Genomic Analysis of Pseudomonas chlororaphis PCL1606 Reveals New Insight into Antifungal Compounds Involved in Biocontrol.</title>
        <authorList>
            <person name="Calderon C.E."/>
            <person name="Ramos C."/>
            <person name="de Vicente A."/>
            <person name="Cazorla F.M."/>
        </authorList>
    </citation>
    <scope>NUCLEOTIDE SEQUENCE [LARGE SCALE GENOMIC DNA]</scope>
    <source>
        <strain evidence="1 2">PCL1606</strain>
    </source>
</reference>
<evidence type="ECO:0000313" key="1">
    <source>
        <dbReference type="EMBL" id="AKA22006.1"/>
    </source>
</evidence>
<evidence type="ECO:0000313" key="2">
    <source>
        <dbReference type="Proteomes" id="UP000032748"/>
    </source>
</evidence>
<dbReference type="EMBL" id="CP011110">
    <property type="protein sequence ID" value="AKA22006.1"/>
    <property type="molecule type" value="Genomic_DNA"/>
</dbReference>
<name>A0A0D5XSD4_9PSED</name>
<dbReference type="Proteomes" id="UP000032748">
    <property type="component" value="Chromosome"/>
</dbReference>
<dbReference type="PATRIC" id="fig|587753.10.peg.551"/>
<proteinExistence type="predicted"/>
<sequence length="68" mass="7355">MAPGWKYFSIAYVPHEIRKVIGRIENNFDSVKAGGFRGEAVSVGALSRASFAPTQGCVAFCRSEACSR</sequence>
<protein>
    <submittedName>
        <fullName evidence="1">Uncharacterized protein</fullName>
    </submittedName>
</protein>
<accession>A0A0D5XSD4</accession>
<dbReference type="KEGG" id="pcz:PCL1606_05510"/>
<gene>
    <name evidence="1" type="ORF">PCL1606_05510</name>
</gene>
<dbReference type="AlphaFoldDB" id="A0A0D5XSD4"/>
<organism evidence="1 2">
    <name type="scientific">Pseudomonas chlororaphis</name>
    <dbReference type="NCBI Taxonomy" id="587753"/>
    <lineage>
        <taxon>Bacteria</taxon>
        <taxon>Pseudomonadati</taxon>
        <taxon>Pseudomonadota</taxon>
        <taxon>Gammaproteobacteria</taxon>
        <taxon>Pseudomonadales</taxon>
        <taxon>Pseudomonadaceae</taxon>
        <taxon>Pseudomonas</taxon>
    </lineage>
</organism>